<protein>
    <submittedName>
        <fullName evidence="1">Uncharacterized protein</fullName>
    </submittedName>
</protein>
<accession>M5WRX1</accession>
<reference evidence="1 2" key="1">
    <citation type="journal article" date="2013" name="Nat. Genet.">
        <title>The high-quality draft genome of peach (Prunus persica) identifies unique patterns of genetic diversity, domestication and genome evolution.</title>
        <authorList>
            <consortium name="International Peach Genome Initiative"/>
            <person name="Verde I."/>
            <person name="Abbott A.G."/>
            <person name="Scalabrin S."/>
            <person name="Jung S."/>
            <person name="Shu S."/>
            <person name="Marroni F."/>
            <person name="Zhebentyayeva T."/>
            <person name="Dettori M.T."/>
            <person name="Grimwood J."/>
            <person name="Cattonaro F."/>
            <person name="Zuccolo A."/>
            <person name="Rossini L."/>
            <person name="Jenkins J."/>
            <person name="Vendramin E."/>
            <person name="Meisel L.A."/>
            <person name="Decroocq V."/>
            <person name="Sosinski B."/>
            <person name="Prochnik S."/>
            <person name="Mitros T."/>
            <person name="Policriti A."/>
            <person name="Cipriani G."/>
            <person name="Dondini L."/>
            <person name="Ficklin S."/>
            <person name="Goodstein D.M."/>
            <person name="Xuan P."/>
            <person name="Del Fabbro C."/>
            <person name="Aramini V."/>
            <person name="Copetti D."/>
            <person name="Gonzalez S."/>
            <person name="Horner D.S."/>
            <person name="Falchi R."/>
            <person name="Lucas S."/>
            <person name="Mica E."/>
            <person name="Maldonado J."/>
            <person name="Lazzari B."/>
            <person name="Bielenberg D."/>
            <person name="Pirona R."/>
            <person name="Miculan M."/>
            <person name="Barakat A."/>
            <person name="Testolin R."/>
            <person name="Stella A."/>
            <person name="Tartarini S."/>
            <person name="Tonutti P."/>
            <person name="Arus P."/>
            <person name="Orellana A."/>
            <person name="Wells C."/>
            <person name="Main D."/>
            <person name="Vizzotto G."/>
            <person name="Silva H."/>
            <person name="Salamini F."/>
            <person name="Schmutz J."/>
            <person name="Morgante M."/>
            <person name="Rokhsar D.S."/>
        </authorList>
    </citation>
    <scope>NUCLEOTIDE SEQUENCE [LARGE SCALE GENOMIC DNA]</scope>
    <source>
        <strain evidence="2">cv. Nemared</strain>
    </source>
</reference>
<dbReference type="AlphaFoldDB" id="M5WRX1"/>
<dbReference type="EMBL" id="CM007653">
    <property type="protein sequence ID" value="ONI15806.1"/>
    <property type="molecule type" value="Genomic_DNA"/>
</dbReference>
<dbReference type="Gramene" id="ONI15806">
    <property type="protein sequence ID" value="ONI15806"/>
    <property type="gene ID" value="PRUPE_3G062700"/>
</dbReference>
<name>M5WRX1_PRUPE</name>
<dbReference type="HOGENOM" id="CLU_2817261_0_0_1"/>
<dbReference type="Proteomes" id="UP000006882">
    <property type="component" value="Chromosome G3"/>
</dbReference>
<evidence type="ECO:0000313" key="1">
    <source>
        <dbReference type="EMBL" id="ONI15806.1"/>
    </source>
</evidence>
<sequence length="67" mass="7878">MVSILNIRVILFPQDLSLLEFLSCYIHSSQSTKGKFENRSFTMVDHSIQDHLVESRITQYFKSIQQE</sequence>
<proteinExistence type="predicted"/>
<gene>
    <name evidence="1" type="ORF">PRUPE_3G062700</name>
</gene>
<evidence type="ECO:0000313" key="2">
    <source>
        <dbReference type="Proteomes" id="UP000006882"/>
    </source>
</evidence>
<organism evidence="1 2">
    <name type="scientific">Prunus persica</name>
    <name type="common">Peach</name>
    <name type="synonym">Amygdalus persica</name>
    <dbReference type="NCBI Taxonomy" id="3760"/>
    <lineage>
        <taxon>Eukaryota</taxon>
        <taxon>Viridiplantae</taxon>
        <taxon>Streptophyta</taxon>
        <taxon>Embryophyta</taxon>
        <taxon>Tracheophyta</taxon>
        <taxon>Spermatophyta</taxon>
        <taxon>Magnoliopsida</taxon>
        <taxon>eudicotyledons</taxon>
        <taxon>Gunneridae</taxon>
        <taxon>Pentapetalae</taxon>
        <taxon>rosids</taxon>
        <taxon>fabids</taxon>
        <taxon>Rosales</taxon>
        <taxon>Rosaceae</taxon>
        <taxon>Amygdaloideae</taxon>
        <taxon>Amygdaleae</taxon>
        <taxon>Prunus</taxon>
    </lineage>
</organism>
<keyword evidence="2" id="KW-1185">Reference proteome</keyword>